<evidence type="ECO:0000313" key="1">
    <source>
        <dbReference type="EMBL" id="KFW05420.1"/>
    </source>
</evidence>
<dbReference type="PANTHER" id="PTHR45153">
    <property type="entry name" value="TETRATRICOPEPTIDE REPEAT PROTEIN 16"/>
    <property type="match status" value="1"/>
</dbReference>
<dbReference type="Gene3D" id="1.25.40.10">
    <property type="entry name" value="Tetratricopeptide repeat domain"/>
    <property type="match status" value="1"/>
</dbReference>
<protein>
    <submittedName>
        <fullName evidence="1">Tetratricopeptide repeat protein 16</fullName>
    </submittedName>
</protein>
<feature type="non-terminal residue" evidence="1">
    <location>
        <position position="1"/>
    </location>
</feature>
<sequence>RALELEPQHRKAQALRQRLLRRGQEAKVEAVSETLCRDLRGALLKISFAIKSDLSAAEFFTLALLFLSLCHRGALLQWLKDFSAACEDLARVRELGTPGGPEAQEARQQLALTYDCAVHCYTLGRFDEAVMLLGKALRDERREKGLYVNRRGKSHLVAAADPFPHMLPLSKKDCPCCPEEQDWMPCPRNLG</sequence>
<dbReference type="InterPro" id="IPR011990">
    <property type="entry name" value="TPR-like_helical_dom_sf"/>
</dbReference>
<dbReference type="AlphaFoldDB" id="A0A093IRS8"/>
<gene>
    <name evidence="1" type="ORF">N327_04153</name>
</gene>
<accession>A0A093IRS8</accession>
<reference evidence="1 2" key="1">
    <citation type="submission" date="2014-04" db="EMBL/GenBank/DDBJ databases">
        <title>Genome evolution of avian class.</title>
        <authorList>
            <person name="Zhang G."/>
            <person name="Li C."/>
        </authorList>
    </citation>
    <scope>NUCLEOTIDE SEQUENCE [LARGE SCALE GENOMIC DNA]</scope>
    <source>
        <strain evidence="1">BGI_N327</strain>
    </source>
</reference>
<proteinExistence type="predicted"/>
<dbReference type="SUPFAM" id="SSF48452">
    <property type="entry name" value="TPR-like"/>
    <property type="match status" value="1"/>
</dbReference>
<dbReference type="EMBL" id="KK599779">
    <property type="protein sequence ID" value="KFW05420.1"/>
    <property type="molecule type" value="Genomic_DNA"/>
</dbReference>
<dbReference type="Proteomes" id="UP000053806">
    <property type="component" value="Unassembled WGS sequence"/>
</dbReference>
<keyword evidence="2" id="KW-1185">Reference proteome</keyword>
<evidence type="ECO:0000313" key="2">
    <source>
        <dbReference type="Proteomes" id="UP000053806"/>
    </source>
</evidence>
<organism evidence="1 2">
    <name type="scientific">Fulmarus glacialis</name>
    <name type="common">Northern fulmar</name>
    <dbReference type="NCBI Taxonomy" id="30455"/>
    <lineage>
        <taxon>Eukaryota</taxon>
        <taxon>Metazoa</taxon>
        <taxon>Chordata</taxon>
        <taxon>Craniata</taxon>
        <taxon>Vertebrata</taxon>
        <taxon>Euteleostomi</taxon>
        <taxon>Archelosauria</taxon>
        <taxon>Archosauria</taxon>
        <taxon>Dinosauria</taxon>
        <taxon>Saurischia</taxon>
        <taxon>Theropoda</taxon>
        <taxon>Coelurosauria</taxon>
        <taxon>Aves</taxon>
        <taxon>Neognathae</taxon>
        <taxon>Neoaves</taxon>
        <taxon>Aequornithes</taxon>
        <taxon>Procellariiformes</taxon>
        <taxon>Procellariidae</taxon>
        <taxon>Fulmarus</taxon>
    </lineage>
</organism>
<feature type="non-terminal residue" evidence="1">
    <location>
        <position position="191"/>
    </location>
</feature>
<dbReference type="PANTHER" id="PTHR45153:SF1">
    <property type="entry name" value="TETRATRICOPEPTIDE REPEAT PROTEIN 16"/>
    <property type="match status" value="1"/>
</dbReference>
<name>A0A093IRS8_FULGA</name>